<protein>
    <submittedName>
        <fullName evidence="4">Uncharacterized protein LOC104217535</fullName>
    </submittedName>
</protein>
<feature type="compositionally biased region" description="Polar residues" evidence="1">
    <location>
        <begin position="17"/>
        <end position="34"/>
    </location>
</feature>
<evidence type="ECO:0000313" key="3">
    <source>
        <dbReference type="Proteomes" id="UP000189701"/>
    </source>
</evidence>
<dbReference type="Pfam" id="PF14111">
    <property type="entry name" value="DUF4283"/>
    <property type="match status" value="1"/>
</dbReference>
<reference evidence="3" key="1">
    <citation type="journal article" date="2013" name="Genome Biol.">
        <title>Reference genomes and transcriptomes of Nicotiana sylvestris and Nicotiana tomentosiformis.</title>
        <authorList>
            <person name="Sierro N."/>
            <person name="Battey J.N."/>
            <person name="Ouadi S."/>
            <person name="Bovet L."/>
            <person name="Goepfert S."/>
            <person name="Bakaher N."/>
            <person name="Peitsch M.C."/>
            <person name="Ivanov N.V."/>
        </authorList>
    </citation>
    <scope>NUCLEOTIDE SEQUENCE [LARGE SCALE GENOMIC DNA]</scope>
</reference>
<evidence type="ECO:0000259" key="2">
    <source>
        <dbReference type="Pfam" id="PF14111"/>
    </source>
</evidence>
<dbReference type="InterPro" id="IPR025558">
    <property type="entry name" value="DUF4283"/>
</dbReference>
<sequence length="316" mass="35649">MPQLVDLPVPPDPSSPTQAKVPTRNHSLSNNHENFPSLKPPSKGSQPNSTNFFKNLQQRNSSHLNLDGNIIQGPGIAAVCKETMPHARKPVVTFTKEENDLLAQTCKWTIIGNIKIGAYDMHHVFIDFDNKEDHSEVIARNYMTFGRDNTMVIQKWSASFKPDVDSSFTPVGITLPNLPWQYYEWDALCHILGPVGIPLIMDKATMSKTRPTTAKVRVEINLTKPIVQEVLLEFINDEGSKEMVVQKIEYESMPAFCTHCKIRGHSDATCRILHPELKKEVGRKENNLENTAASSKTTQEINHHDTTKKRRKSTDV</sequence>
<feature type="compositionally biased region" description="Basic residues" evidence="1">
    <location>
        <begin position="306"/>
        <end position="316"/>
    </location>
</feature>
<feature type="region of interest" description="Disordered" evidence="1">
    <location>
        <begin position="1"/>
        <end position="51"/>
    </location>
</feature>
<dbReference type="PANTHER" id="PTHR31286:SF164">
    <property type="entry name" value="ZINC FINGER, CCHC-TYPE"/>
    <property type="match status" value="1"/>
</dbReference>
<dbReference type="PANTHER" id="PTHR31286">
    <property type="entry name" value="GLYCINE-RICH CELL WALL STRUCTURAL PROTEIN 1.8-LIKE"/>
    <property type="match status" value="1"/>
</dbReference>
<proteinExistence type="predicted"/>
<dbReference type="GeneID" id="104217535"/>
<feature type="domain" description="DUF4283" evidence="2">
    <location>
        <begin position="107"/>
        <end position="163"/>
    </location>
</feature>
<keyword evidence="3" id="KW-1185">Reference proteome</keyword>
<dbReference type="AlphaFoldDB" id="A0A1U7VMD7"/>
<feature type="compositionally biased region" description="Polar residues" evidence="1">
    <location>
        <begin position="288"/>
        <end position="300"/>
    </location>
</feature>
<accession>A0A1U7VMD7</accession>
<dbReference type="OrthoDB" id="1306000at2759"/>
<name>A0A1U7VMD7_NICSY</name>
<organism evidence="3 4">
    <name type="scientific">Nicotiana sylvestris</name>
    <name type="common">Wood tobacco</name>
    <name type="synonym">South American tobacco</name>
    <dbReference type="NCBI Taxonomy" id="4096"/>
    <lineage>
        <taxon>Eukaryota</taxon>
        <taxon>Viridiplantae</taxon>
        <taxon>Streptophyta</taxon>
        <taxon>Embryophyta</taxon>
        <taxon>Tracheophyta</taxon>
        <taxon>Spermatophyta</taxon>
        <taxon>Magnoliopsida</taxon>
        <taxon>eudicotyledons</taxon>
        <taxon>Gunneridae</taxon>
        <taxon>Pentapetalae</taxon>
        <taxon>asterids</taxon>
        <taxon>lamiids</taxon>
        <taxon>Solanales</taxon>
        <taxon>Solanaceae</taxon>
        <taxon>Nicotianoideae</taxon>
        <taxon>Nicotianeae</taxon>
        <taxon>Nicotiana</taxon>
    </lineage>
</organism>
<evidence type="ECO:0000313" key="4">
    <source>
        <dbReference type="RefSeq" id="XP_009766116.1"/>
    </source>
</evidence>
<dbReference type="KEGG" id="nsy:104217535"/>
<dbReference type="Proteomes" id="UP000189701">
    <property type="component" value="Unplaced"/>
</dbReference>
<gene>
    <name evidence="4" type="primary">LOC104217535</name>
</gene>
<dbReference type="RefSeq" id="XP_009766116.1">
    <property type="nucleotide sequence ID" value="XM_009767814.1"/>
</dbReference>
<evidence type="ECO:0000256" key="1">
    <source>
        <dbReference type="SAM" id="MobiDB-lite"/>
    </source>
</evidence>
<reference evidence="4" key="2">
    <citation type="submission" date="2025-08" db="UniProtKB">
        <authorList>
            <consortium name="RefSeq"/>
        </authorList>
    </citation>
    <scope>IDENTIFICATION</scope>
    <source>
        <tissue evidence="4">Leaf</tissue>
    </source>
</reference>
<dbReference type="eggNOG" id="KOG1075">
    <property type="taxonomic scope" value="Eukaryota"/>
</dbReference>
<feature type="region of interest" description="Disordered" evidence="1">
    <location>
        <begin position="281"/>
        <end position="316"/>
    </location>
</feature>
<dbReference type="InterPro" id="IPR040256">
    <property type="entry name" value="At4g02000-like"/>
</dbReference>